<proteinExistence type="predicted"/>
<feature type="transmembrane region" description="Helical" evidence="1">
    <location>
        <begin position="58"/>
        <end position="77"/>
    </location>
</feature>
<evidence type="ECO:0000313" key="3">
    <source>
        <dbReference type="Proteomes" id="UP000005801"/>
    </source>
</evidence>
<reference evidence="2 3" key="1">
    <citation type="submission" date="2007-06" db="EMBL/GenBank/DDBJ databases">
        <authorList>
            <person name="Shimkets L."/>
            <person name="Ferriera S."/>
            <person name="Johnson J."/>
            <person name="Kravitz S."/>
            <person name="Beeson K."/>
            <person name="Sutton G."/>
            <person name="Rogers Y.-H."/>
            <person name="Friedman R."/>
            <person name="Frazier M."/>
            <person name="Venter J.C."/>
        </authorList>
    </citation>
    <scope>NUCLEOTIDE SEQUENCE [LARGE SCALE GENOMIC DNA]</scope>
    <source>
        <strain evidence="2 3">SIR-1</strain>
    </source>
</reference>
<feature type="transmembrane region" description="Helical" evidence="1">
    <location>
        <begin position="141"/>
        <end position="160"/>
    </location>
</feature>
<keyword evidence="3" id="KW-1185">Reference proteome</keyword>
<keyword evidence="1" id="KW-0812">Transmembrane</keyword>
<feature type="transmembrane region" description="Helical" evidence="1">
    <location>
        <begin position="101"/>
        <end position="120"/>
    </location>
</feature>
<dbReference type="OrthoDB" id="9779233at2"/>
<keyword evidence="1" id="KW-0472">Membrane</keyword>
<dbReference type="eggNOG" id="COG3752">
    <property type="taxonomic scope" value="Bacteria"/>
</dbReference>
<protein>
    <recommendedName>
        <fullName evidence="4">Steroid 5-alpha reductase C-terminal domain-containing protein</fullName>
    </recommendedName>
</protein>
<dbReference type="PANTHER" id="PTHR32251:SF17">
    <property type="entry name" value="STEROID 5-ALPHA REDUCTASE C-TERMINAL DOMAIN-CONTAINING PROTEIN"/>
    <property type="match status" value="1"/>
</dbReference>
<feature type="transmembrane region" description="Helical" evidence="1">
    <location>
        <begin position="29"/>
        <end position="46"/>
    </location>
</feature>
<evidence type="ECO:0000256" key="1">
    <source>
        <dbReference type="SAM" id="Phobius"/>
    </source>
</evidence>
<comment type="caution">
    <text evidence="2">The sequence shown here is derived from an EMBL/GenBank/DDBJ whole genome shotgun (WGS) entry which is preliminary data.</text>
</comment>
<dbReference type="Gene3D" id="1.20.120.1630">
    <property type="match status" value="1"/>
</dbReference>
<dbReference type="PANTHER" id="PTHR32251">
    <property type="entry name" value="3-OXO-5-ALPHA-STEROID 4-DEHYDROGENASE"/>
    <property type="match status" value="1"/>
</dbReference>
<sequence length="266" mass="29824">MASLTAAAILLVSLALVWLISLLERNAGIVDIYWGFGFVLVAWACAYDRGFALEPLQWLLLAMVSAWGLRLTVYLGWRNLLVYSEEDPRYQSLRERIGPTFWWSSLFLIFWGQGALLYVVSLPVQGALLSESGGAFDGLDGLDVALTVVAGLTWLVGLGFETVGDLQLARFKADPDNAGKVMDRGLWRYTRHPNYFGDFCVWWAHFGVALVLGAPWWTAIGPALMSFLLLRVSGVPLLERKLVETRPGYEDYVRRTSAFFPRPPRD</sequence>
<feature type="transmembrane region" description="Helical" evidence="1">
    <location>
        <begin position="202"/>
        <end position="230"/>
    </location>
</feature>
<organism evidence="2 3">
    <name type="scientific">Plesiocystis pacifica SIR-1</name>
    <dbReference type="NCBI Taxonomy" id="391625"/>
    <lineage>
        <taxon>Bacteria</taxon>
        <taxon>Pseudomonadati</taxon>
        <taxon>Myxococcota</taxon>
        <taxon>Polyangia</taxon>
        <taxon>Nannocystales</taxon>
        <taxon>Nannocystaceae</taxon>
        <taxon>Plesiocystis</taxon>
    </lineage>
</organism>
<dbReference type="STRING" id="391625.PPSIR1_28278"/>
<dbReference type="EMBL" id="ABCS01000007">
    <property type="protein sequence ID" value="EDM80884.1"/>
    <property type="molecule type" value="Genomic_DNA"/>
</dbReference>
<evidence type="ECO:0000313" key="2">
    <source>
        <dbReference type="EMBL" id="EDM80884.1"/>
    </source>
</evidence>
<dbReference type="Pfam" id="PF06966">
    <property type="entry name" value="DUF1295"/>
    <property type="match status" value="1"/>
</dbReference>
<dbReference type="InterPro" id="IPR010721">
    <property type="entry name" value="UstE-like"/>
</dbReference>
<keyword evidence="1" id="KW-1133">Transmembrane helix</keyword>
<gene>
    <name evidence="2" type="ORF">PPSIR1_28278</name>
</gene>
<accession>A6FZS8</accession>
<dbReference type="AlphaFoldDB" id="A6FZS8"/>
<dbReference type="RefSeq" id="WP_006969977.1">
    <property type="nucleotide sequence ID" value="NZ_ABCS01000007.1"/>
</dbReference>
<name>A6FZS8_9BACT</name>
<evidence type="ECO:0008006" key="4">
    <source>
        <dbReference type="Google" id="ProtNLM"/>
    </source>
</evidence>
<dbReference type="GO" id="GO:0016020">
    <property type="term" value="C:membrane"/>
    <property type="evidence" value="ECO:0007669"/>
    <property type="project" value="TreeGrafter"/>
</dbReference>
<dbReference type="Proteomes" id="UP000005801">
    <property type="component" value="Unassembled WGS sequence"/>
</dbReference>